<evidence type="ECO:0000313" key="1">
    <source>
        <dbReference type="EMBL" id="KAG0322457.1"/>
    </source>
</evidence>
<dbReference type="AlphaFoldDB" id="A0A9P6RQF3"/>
<gene>
    <name evidence="1" type="ORF">BGZ97_006311</name>
</gene>
<dbReference type="SUPFAM" id="SSF117892">
    <property type="entry name" value="Band 7/SPFH domain"/>
    <property type="match status" value="1"/>
</dbReference>
<dbReference type="PANTHER" id="PTHR42911:SF1">
    <property type="entry name" value="MODULATOR OF FTSH PROTEASE HFLC"/>
    <property type="match status" value="1"/>
</dbReference>
<dbReference type="PANTHER" id="PTHR42911">
    <property type="entry name" value="MODULATOR OF FTSH PROTEASE HFLC"/>
    <property type="match status" value="1"/>
</dbReference>
<keyword evidence="2" id="KW-1185">Reference proteome</keyword>
<dbReference type="EMBL" id="JAAAIN010000028">
    <property type="protein sequence ID" value="KAG0322457.1"/>
    <property type="molecule type" value="Genomic_DNA"/>
</dbReference>
<comment type="caution">
    <text evidence="1">The sequence shown here is derived from an EMBL/GenBank/DDBJ whole genome shotgun (WGS) entry which is preliminary data.</text>
</comment>
<protein>
    <submittedName>
        <fullName evidence="1">Uncharacterized protein</fullName>
    </submittedName>
</protein>
<dbReference type="OrthoDB" id="6415505at2759"/>
<dbReference type="InterPro" id="IPR036013">
    <property type="entry name" value="Band_7/SPFH_dom_sf"/>
</dbReference>
<accession>A0A9P6RQF3</accession>
<name>A0A9P6RQF3_9FUNG</name>
<organism evidence="1 2">
    <name type="scientific">Linnemannia gamsii</name>
    <dbReference type="NCBI Taxonomy" id="64522"/>
    <lineage>
        <taxon>Eukaryota</taxon>
        <taxon>Fungi</taxon>
        <taxon>Fungi incertae sedis</taxon>
        <taxon>Mucoromycota</taxon>
        <taxon>Mortierellomycotina</taxon>
        <taxon>Mortierellomycetes</taxon>
        <taxon>Mortierellales</taxon>
        <taxon>Mortierellaceae</taxon>
        <taxon>Linnemannia</taxon>
    </lineage>
</organism>
<reference evidence="1" key="1">
    <citation type="journal article" date="2020" name="Fungal Divers.">
        <title>Resolving the Mortierellaceae phylogeny through synthesis of multi-gene phylogenetics and phylogenomics.</title>
        <authorList>
            <person name="Vandepol N."/>
            <person name="Liber J."/>
            <person name="Desiro A."/>
            <person name="Na H."/>
            <person name="Kennedy M."/>
            <person name="Barry K."/>
            <person name="Grigoriev I.V."/>
            <person name="Miller A.N."/>
            <person name="O'Donnell K."/>
            <person name="Stajich J.E."/>
            <person name="Bonito G."/>
        </authorList>
    </citation>
    <scope>NUCLEOTIDE SEQUENCE</scope>
    <source>
        <strain evidence="1">NVP60</strain>
    </source>
</reference>
<sequence length="150" mass="17195">MHAVQTQITRETSMWGIEIADISMTHLDFPTELNDAIYKQMGAERTEAAHQLRSAGMVEAAEKRSYADRQREMILAQGYKRAQMVKGNGDAQAIAIYASAFGRDPQFYRFYKSLDAYRQTFREREVIVLDPTSDFFRFMHNSAGVPSSKR</sequence>
<proteinExistence type="predicted"/>
<dbReference type="Proteomes" id="UP000823405">
    <property type="component" value="Unassembled WGS sequence"/>
</dbReference>
<evidence type="ECO:0000313" key="2">
    <source>
        <dbReference type="Proteomes" id="UP000823405"/>
    </source>
</evidence>
<dbReference type="Gene3D" id="3.30.479.30">
    <property type="entry name" value="Band 7 domain"/>
    <property type="match status" value="1"/>
</dbReference>